<organism evidence="1 2">
    <name type="scientific">Streptomyces griseiscabiei</name>
    <dbReference type="NCBI Taxonomy" id="2993540"/>
    <lineage>
        <taxon>Bacteria</taxon>
        <taxon>Bacillati</taxon>
        <taxon>Actinomycetota</taxon>
        <taxon>Actinomycetes</taxon>
        <taxon>Kitasatosporales</taxon>
        <taxon>Streptomycetaceae</taxon>
        <taxon>Streptomyces</taxon>
    </lineage>
</organism>
<reference evidence="1 2" key="1">
    <citation type="journal article" date="2023" name="Microb. Genom.">
        <title>Mesoterricola silvestris gen. nov., sp. nov., Mesoterricola sediminis sp. nov., Geothrix oryzae sp. nov., Geothrix edaphica sp. nov., Geothrix rubra sp. nov., and Geothrix limicola sp. nov., six novel members of Acidobacteriota isolated from soils.</title>
        <authorList>
            <person name="Weisberg A.J."/>
            <person name="Pearce E."/>
            <person name="Kramer C.G."/>
            <person name="Chang J.H."/>
            <person name="Clarke C.R."/>
        </authorList>
    </citation>
    <scope>NUCLEOTIDE SEQUENCE [LARGE SCALE GENOMIC DNA]</scope>
    <source>
        <strain evidence="1 2">NRRL_B-2795</strain>
    </source>
</reference>
<gene>
    <name evidence="1" type="ORF">PV517_27785</name>
</gene>
<sequence length="373" mass="41294">MTAGQFGRVVWLRGDIADVRLWAREYLHGGPATRLLMTENAFPWSAPSGRVWRVTGEGDASSDDEAWAMEFIDRLNRGTQEAHERRDALAVAVDEIAHGFTQLGLKPWKMRRKSPAREDMKAPDVLLGDRAESVATILRYESAVNILSAADQLRGFAVLLRAEASLMGAVSVARGIFEACLWATAVIDPTITTDERLQRALTRRLARLSAGIRLKNMLGDGVNDADQFIEVDGDVDDQHGSNRDPAKDIDDIVSYAKDRGWPVKKSRRASEITPLSIDWLSENLERRIGIEGYAWTSGSSMAHGEHAPDTASWVELSQDLGTAPAWLIQLWSTGAWAGPRLFLATLANYTGRASLGREYQRFEGLFWNTGGRS</sequence>
<evidence type="ECO:0000313" key="1">
    <source>
        <dbReference type="EMBL" id="MDX2912471.1"/>
    </source>
</evidence>
<accession>A0ABU4L9N4</accession>
<name>A0ABU4L9N4_9ACTN</name>
<dbReference type="RefSeq" id="WP_143673196.1">
    <property type="nucleotide sequence ID" value="NZ_JAGJBZ010000002.1"/>
</dbReference>
<evidence type="ECO:0000313" key="2">
    <source>
        <dbReference type="Proteomes" id="UP001271723"/>
    </source>
</evidence>
<comment type="caution">
    <text evidence="1">The sequence shown here is derived from an EMBL/GenBank/DDBJ whole genome shotgun (WGS) entry which is preliminary data.</text>
</comment>
<keyword evidence="2" id="KW-1185">Reference proteome</keyword>
<proteinExistence type="predicted"/>
<dbReference type="Proteomes" id="UP001271723">
    <property type="component" value="Unassembled WGS sequence"/>
</dbReference>
<dbReference type="EMBL" id="JARAVY010000011">
    <property type="protein sequence ID" value="MDX2912471.1"/>
    <property type="molecule type" value="Genomic_DNA"/>
</dbReference>
<protein>
    <submittedName>
        <fullName evidence="1">Uncharacterized protein</fullName>
    </submittedName>
</protein>